<evidence type="ECO:0000256" key="1">
    <source>
        <dbReference type="ARBA" id="ARBA00023157"/>
    </source>
</evidence>
<evidence type="ECO:0000259" key="2">
    <source>
        <dbReference type="PROSITE" id="PS50240"/>
    </source>
</evidence>
<dbReference type="PROSITE" id="PS00134">
    <property type="entry name" value="TRYPSIN_HIS"/>
    <property type="match status" value="1"/>
</dbReference>
<proteinExistence type="predicted"/>
<dbReference type="Gene3D" id="2.40.10.10">
    <property type="entry name" value="Trypsin-like serine proteases"/>
    <property type="match status" value="1"/>
</dbReference>
<dbReference type="GO" id="GO:0004252">
    <property type="term" value="F:serine-type endopeptidase activity"/>
    <property type="evidence" value="ECO:0007669"/>
    <property type="project" value="InterPro"/>
</dbReference>
<protein>
    <recommendedName>
        <fullName evidence="2">Peptidase S1 domain-containing protein</fullName>
    </recommendedName>
</protein>
<name>A0A2G9RFN2_AQUCT</name>
<feature type="non-terminal residue" evidence="3">
    <location>
        <position position="142"/>
    </location>
</feature>
<keyword evidence="4" id="KW-1185">Reference proteome</keyword>
<dbReference type="PANTHER" id="PTHR24252:SF10">
    <property type="entry name" value="SERINE PROTEASE 56"/>
    <property type="match status" value="1"/>
</dbReference>
<dbReference type="OrthoDB" id="6380398at2759"/>
<dbReference type="PANTHER" id="PTHR24252">
    <property type="entry name" value="ACROSIN-RELATED"/>
    <property type="match status" value="1"/>
</dbReference>
<dbReference type="SUPFAM" id="SSF50494">
    <property type="entry name" value="Trypsin-like serine proteases"/>
    <property type="match status" value="1"/>
</dbReference>
<dbReference type="EMBL" id="KV938613">
    <property type="protein sequence ID" value="PIO26654.1"/>
    <property type="molecule type" value="Genomic_DNA"/>
</dbReference>
<organism evidence="3 4">
    <name type="scientific">Aquarana catesbeiana</name>
    <name type="common">American bullfrog</name>
    <name type="synonym">Rana catesbeiana</name>
    <dbReference type="NCBI Taxonomy" id="8400"/>
    <lineage>
        <taxon>Eukaryota</taxon>
        <taxon>Metazoa</taxon>
        <taxon>Chordata</taxon>
        <taxon>Craniata</taxon>
        <taxon>Vertebrata</taxon>
        <taxon>Euteleostomi</taxon>
        <taxon>Amphibia</taxon>
        <taxon>Batrachia</taxon>
        <taxon>Anura</taxon>
        <taxon>Neobatrachia</taxon>
        <taxon>Ranoidea</taxon>
        <taxon>Ranidae</taxon>
        <taxon>Aquarana</taxon>
    </lineage>
</organism>
<dbReference type="InterPro" id="IPR009003">
    <property type="entry name" value="Peptidase_S1_PA"/>
</dbReference>
<reference evidence="4" key="1">
    <citation type="journal article" date="2017" name="Nat. Commun.">
        <title>The North American bullfrog draft genome provides insight into hormonal regulation of long noncoding RNA.</title>
        <authorList>
            <person name="Hammond S.A."/>
            <person name="Warren R.L."/>
            <person name="Vandervalk B.P."/>
            <person name="Kucuk E."/>
            <person name="Khan H."/>
            <person name="Gibb E.A."/>
            <person name="Pandoh P."/>
            <person name="Kirk H."/>
            <person name="Zhao Y."/>
            <person name="Jones M."/>
            <person name="Mungall A.J."/>
            <person name="Coope R."/>
            <person name="Pleasance S."/>
            <person name="Moore R.A."/>
            <person name="Holt R.A."/>
            <person name="Round J.M."/>
            <person name="Ohora S."/>
            <person name="Walle B.V."/>
            <person name="Veldhoen N."/>
            <person name="Helbing C.C."/>
            <person name="Birol I."/>
        </authorList>
    </citation>
    <scope>NUCLEOTIDE SEQUENCE [LARGE SCALE GENOMIC DNA]</scope>
</reference>
<keyword evidence="1" id="KW-1015">Disulfide bond</keyword>
<dbReference type="Proteomes" id="UP000228934">
    <property type="component" value="Unassembled WGS sequence"/>
</dbReference>
<gene>
    <name evidence="3" type="ORF">AB205_0087250</name>
</gene>
<evidence type="ECO:0000313" key="4">
    <source>
        <dbReference type="Proteomes" id="UP000228934"/>
    </source>
</evidence>
<accession>A0A2G9RFN2</accession>
<evidence type="ECO:0000313" key="3">
    <source>
        <dbReference type="EMBL" id="PIO26654.1"/>
    </source>
</evidence>
<dbReference type="Pfam" id="PF00089">
    <property type="entry name" value="Trypsin"/>
    <property type="match status" value="1"/>
</dbReference>
<dbReference type="PROSITE" id="PS50240">
    <property type="entry name" value="TRYPSIN_DOM"/>
    <property type="match status" value="1"/>
</dbReference>
<dbReference type="InterPro" id="IPR018114">
    <property type="entry name" value="TRYPSIN_HIS"/>
</dbReference>
<dbReference type="InterPro" id="IPR001254">
    <property type="entry name" value="Trypsin_dom"/>
</dbReference>
<dbReference type="InterPro" id="IPR043504">
    <property type="entry name" value="Peptidase_S1_PA_chymotrypsin"/>
</dbReference>
<dbReference type="GO" id="GO:0006508">
    <property type="term" value="P:proteolysis"/>
    <property type="evidence" value="ECO:0007669"/>
    <property type="project" value="InterPro"/>
</dbReference>
<dbReference type="AlphaFoldDB" id="A0A2G9RFN2"/>
<feature type="domain" description="Peptidase S1" evidence="2">
    <location>
        <begin position="80"/>
        <end position="142"/>
    </location>
</feature>
<sequence length="142" mass="15576">MEPTCEDLLTAESEADPVERSWSLSRLCGFYQRFCSEVNSTSQACIKAMAGHCHLKLQECITCGRTIPPVINSTGPKGRIVGGSVTSPGSWPWLVNIRLNGELMCGGVLIGDAWVLTAAHCFNGYEIHSPFFFCIQIELLDH</sequence>